<sequence length="297" mass="30797">MVSRTTSPVVRSLVTGAALVLMLGACSDSGESPAPTGSASVPSASSSASPESPAPDLCPDQDTITDAGEIATFAVVGEATAAQDEAAEFHGQTWRRFLPLTVTNPLDFTCKINVVVSVTGSDDGYVDGGGTVVLGPGETAELQIFDLDSTFEFEGDTEDAAPAETLTPTVHQVSTGPVYDYYDAEFEFGEITGEGAEAVLPVTVTKNAIRDGVPEAAGLKSRDVLYIDGLDASGAAVARFMVTAEPAPEVGSSQTYEVPATIAGNYDNAGRAFQPLSATENIVEYRVSAFQPLLIEK</sequence>
<reference evidence="4" key="1">
    <citation type="submission" date="2016-10" db="EMBL/GenBank/DDBJ databases">
        <authorList>
            <person name="Varghese N."/>
            <person name="Submissions S."/>
        </authorList>
    </citation>
    <scope>NUCLEOTIDE SEQUENCE [LARGE SCALE GENOMIC DNA]</scope>
    <source>
        <strain evidence="4">DSM 19083</strain>
    </source>
</reference>
<proteinExistence type="predicted"/>
<feature type="signal peptide" evidence="2">
    <location>
        <begin position="1"/>
        <end position="27"/>
    </location>
</feature>
<name>A0A1I2D489_9MICO</name>
<dbReference type="AlphaFoldDB" id="A0A1I2D489"/>
<evidence type="ECO:0000256" key="1">
    <source>
        <dbReference type="SAM" id="MobiDB-lite"/>
    </source>
</evidence>
<feature type="region of interest" description="Disordered" evidence="1">
    <location>
        <begin position="28"/>
        <end position="63"/>
    </location>
</feature>
<evidence type="ECO:0000313" key="3">
    <source>
        <dbReference type="EMBL" id="SFE75348.1"/>
    </source>
</evidence>
<dbReference type="Proteomes" id="UP000198520">
    <property type="component" value="Unassembled WGS sequence"/>
</dbReference>
<dbReference type="OrthoDB" id="9793039at2"/>
<accession>A0A1I2D489</accession>
<evidence type="ECO:0000256" key="2">
    <source>
        <dbReference type="SAM" id="SignalP"/>
    </source>
</evidence>
<dbReference type="EMBL" id="FONZ01000001">
    <property type="protein sequence ID" value="SFE75348.1"/>
    <property type="molecule type" value="Genomic_DNA"/>
</dbReference>
<dbReference type="RefSeq" id="WP_143073108.1">
    <property type="nucleotide sequence ID" value="NZ_BNAN01000001.1"/>
</dbReference>
<dbReference type="STRING" id="285351.SAMN04488035_0400"/>
<keyword evidence="4" id="KW-1185">Reference proteome</keyword>
<keyword evidence="2" id="KW-0732">Signal</keyword>
<organism evidence="3 4">
    <name type="scientific">Flavimobilis marinus</name>
    <dbReference type="NCBI Taxonomy" id="285351"/>
    <lineage>
        <taxon>Bacteria</taxon>
        <taxon>Bacillati</taxon>
        <taxon>Actinomycetota</taxon>
        <taxon>Actinomycetes</taxon>
        <taxon>Micrococcales</taxon>
        <taxon>Jonesiaceae</taxon>
        <taxon>Flavimobilis</taxon>
    </lineage>
</organism>
<feature type="compositionally biased region" description="Low complexity" evidence="1">
    <location>
        <begin position="32"/>
        <end position="55"/>
    </location>
</feature>
<evidence type="ECO:0000313" key="4">
    <source>
        <dbReference type="Proteomes" id="UP000198520"/>
    </source>
</evidence>
<protein>
    <submittedName>
        <fullName evidence="3">Uncharacterized protein</fullName>
    </submittedName>
</protein>
<dbReference type="PROSITE" id="PS51257">
    <property type="entry name" value="PROKAR_LIPOPROTEIN"/>
    <property type="match status" value="1"/>
</dbReference>
<feature type="chain" id="PRO_5011526605" evidence="2">
    <location>
        <begin position="28"/>
        <end position="297"/>
    </location>
</feature>
<gene>
    <name evidence="3" type="ORF">SAMN04488035_0400</name>
</gene>